<organism evidence="6 7">
    <name type="scientific">Pseudomonas chlororaphis O6</name>
    <dbReference type="NCBI Taxonomy" id="1037915"/>
    <lineage>
        <taxon>Bacteria</taxon>
        <taxon>Pseudomonadati</taxon>
        <taxon>Pseudomonadota</taxon>
        <taxon>Gammaproteobacteria</taxon>
        <taxon>Pseudomonadales</taxon>
        <taxon>Pseudomonadaceae</taxon>
        <taxon>Pseudomonas</taxon>
    </lineage>
</organism>
<comment type="similarity">
    <text evidence="3">Belongs to the MdcG family.</text>
</comment>
<evidence type="ECO:0000313" key="7">
    <source>
        <dbReference type="Proteomes" id="UP000003790"/>
    </source>
</evidence>
<dbReference type="AlphaFoldDB" id="A0AB33WTV5"/>
<dbReference type="NCBIfam" id="NF002332">
    <property type="entry name" value="PRK01293.1"/>
    <property type="match status" value="1"/>
</dbReference>
<dbReference type="InterPro" id="IPR048903">
    <property type="entry name" value="MdcG_N"/>
</dbReference>
<reference evidence="6 7" key="1">
    <citation type="journal article" date="2012" name="PLoS Genet.">
        <title>Comparative Genomics of Plant-Associated Pseudomonas spp.: Insights into Diversity and Inheritance of Traits Involved in Multitrophic Interactions.</title>
        <authorList>
            <person name="Loper J.E."/>
            <person name="Hassan K.A."/>
            <person name="Mavrodi D.V."/>
            <person name="Davis E.W.II."/>
            <person name="Lim C.K."/>
            <person name="Shaffer B.T."/>
            <person name="Elbourne L.D."/>
            <person name="Stockwell V.O."/>
            <person name="Hartney S.L."/>
            <person name="Breakwell K."/>
            <person name="Henkels M.D."/>
            <person name="Tetu S.G."/>
            <person name="Rangel L.I."/>
            <person name="Kidarsa T.A."/>
            <person name="Wilson N.L."/>
            <person name="van de Mortel J.E."/>
            <person name="Song C."/>
            <person name="Blumhagen R."/>
            <person name="Radune D."/>
            <person name="Hostetler J.B."/>
            <person name="Brinkac L.M."/>
            <person name="Durkin A.S."/>
            <person name="Kluepfel D.A."/>
            <person name="Wechter W.P."/>
            <person name="Anderson A.J."/>
            <person name="Kim Y.C."/>
            <person name="Pierson L.S.III."/>
            <person name="Pierson E.A."/>
            <person name="Lindow S.E."/>
            <person name="Kobayashi D.Y."/>
            <person name="Raaijmakers J.M."/>
            <person name="Weller D.M."/>
            <person name="Thomashow L.S."/>
            <person name="Allen A.E."/>
            <person name="Paulsen I.T."/>
        </authorList>
    </citation>
    <scope>NUCLEOTIDE SEQUENCE [LARGE SCALE GENOMIC DNA]</scope>
    <source>
        <strain evidence="6 7">O6</strain>
    </source>
</reference>
<comment type="caution">
    <text evidence="6">The sequence shown here is derived from an EMBL/GenBank/DDBJ whole genome shotgun (WGS) entry which is preliminary data.</text>
</comment>
<dbReference type="InterPro" id="IPR049180">
    <property type="entry name" value="MdcG_C"/>
</dbReference>
<dbReference type="GO" id="GO:0016779">
    <property type="term" value="F:nucleotidyltransferase activity"/>
    <property type="evidence" value="ECO:0007669"/>
    <property type="project" value="UniProtKB-UniRule"/>
</dbReference>
<keyword evidence="2 3" id="KW-0548">Nucleotidyltransferase</keyword>
<evidence type="ECO:0000256" key="1">
    <source>
        <dbReference type="ARBA" id="ARBA00022679"/>
    </source>
</evidence>
<gene>
    <name evidence="3 6" type="primary">mdcG</name>
    <name evidence="6" type="ORF">PchlO6_5827</name>
</gene>
<feature type="domain" description="Phosphoribosyl-dephospho-CoA transferase MdcG C-terminal" evidence="4">
    <location>
        <begin position="88"/>
        <end position="201"/>
    </location>
</feature>
<evidence type="ECO:0000259" key="5">
    <source>
        <dbReference type="Pfam" id="PF20866"/>
    </source>
</evidence>
<sequence length="209" mass="22230">MSAMTSALLPHDLLWGLTPQQLPADAPAWAVTAMAAGQPVVVRRAVAAAGQVAVGVRGRLREQRYGTLMAVAAIERRVRPEELRYVESERAWPALQALARLREPLDALGLAWGVSGSAGFELASGVPALHRQSDLDLILRTAQPMDRAEARALLALLDAAVCPVDLQLQTPNGAVALREWAGTSARVLLKSASGARLVSDPWQALEPVA</sequence>
<dbReference type="NCBIfam" id="TIGR03135">
    <property type="entry name" value="malonate_mdcG"/>
    <property type="match status" value="1"/>
</dbReference>
<feature type="active site" evidence="3">
    <location>
        <position position="136"/>
    </location>
</feature>
<proteinExistence type="inferred from homology"/>
<protein>
    <recommendedName>
        <fullName evidence="3">Phosphoribosyl-dephospho-CoA transferase</fullName>
        <ecNumber evidence="3">2.7.7.66</ecNumber>
    </recommendedName>
    <alternativeName>
        <fullName evidence="3">Malonate decarboxylase holo-[acyl-carrier-protein] synthase</fullName>
        <shortName evidence="3">Holo-ACP synthase</shortName>
    </alternativeName>
</protein>
<comment type="catalytic activity">
    <reaction evidence="3">
        <text>apo-[malonate decarboxylase ACP] + 2'-(5''-triphospho-alpha-D-ribosyl)-3'-dephospho-CoA = holo-[malonate decarboxylase ACP] + diphosphate</text>
        <dbReference type="Rhea" id="RHEA:42644"/>
        <dbReference type="Rhea" id="RHEA-COMP:10160"/>
        <dbReference type="Rhea" id="RHEA-COMP:10161"/>
        <dbReference type="ChEBI" id="CHEBI:29999"/>
        <dbReference type="ChEBI" id="CHEBI:33019"/>
        <dbReference type="ChEBI" id="CHEBI:61378"/>
        <dbReference type="ChEBI" id="CHEBI:82683"/>
        <dbReference type="EC" id="2.7.7.66"/>
    </reaction>
</comment>
<evidence type="ECO:0000256" key="3">
    <source>
        <dbReference type="HAMAP-Rule" id="MF_00650"/>
    </source>
</evidence>
<evidence type="ECO:0000256" key="2">
    <source>
        <dbReference type="ARBA" id="ARBA00022695"/>
    </source>
</evidence>
<dbReference type="EC" id="2.7.7.66" evidence="3"/>
<dbReference type="Pfam" id="PF10620">
    <property type="entry name" value="MdcG"/>
    <property type="match status" value="1"/>
</dbReference>
<comment type="function">
    <text evidence="3">Transfers 2'-(5-triphosphoribosyl)-3'-dephosphocoenzyme-A to the apo-[acyl-carrier-protein] of the malonate decarboxylase to yield holo-[acyl-carrier-protein].</text>
</comment>
<feature type="active site" evidence="3">
    <location>
        <position position="134"/>
    </location>
</feature>
<dbReference type="Pfam" id="PF20866">
    <property type="entry name" value="MdcG_N"/>
    <property type="match status" value="1"/>
</dbReference>
<keyword evidence="1 3" id="KW-0808">Transferase</keyword>
<accession>A0AB33WTV5</accession>
<dbReference type="InterPro" id="IPR017557">
    <property type="entry name" value="Holo-ACP_synthase"/>
</dbReference>
<evidence type="ECO:0000313" key="6">
    <source>
        <dbReference type="EMBL" id="EIM16446.1"/>
    </source>
</evidence>
<dbReference type="Proteomes" id="UP000003790">
    <property type="component" value="Chromosome"/>
</dbReference>
<feature type="domain" description="Phosphoribosyl-dephospho-CoA transferase MdcG N-terminal" evidence="5">
    <location>
        <begin position="10"/>
        <end position="80"/>
    </location>
</feature>
<evidence type="ECO:0000259" key="4">
    <source>
        <dbReference type="Pfam" id="PF10620"/>
    </source>
</evidence>
<dbReference type="HAMAP" id="MF_00650">
    <property type="entry name" value="Malonate_MdcG"/>
    <property type="match status" value="1"/>
</dbReference>
<dbReference type="EMBL" id="AHOT01000017">
    <property type="protein sequence ID" value="EIM16446.1"/>
    <property type="molecule type" value="Genomic_DNA"/>
</dbReference>
<name>A0AB33WTV5_9PSED</name>